<dbReference type="RefSeq" id="WP_093517757.1">
    <property type="nucleotide sequence ID" value="NZ_FOSK01000002.1"/>
</dbReference>
<proteinExistence type="predicted"/>
<reference evidence="7 8" key="1">
    <citation type="submission" date="2016-10" db="EMBL/GenBank/DDBJ databases">
        <authorList>
            <person name="Varghese N."/>
            <person name="Submissions S."/>
        </authorList>
    </citation>
    <scope>NUCLEOTIDE SEQUENCE [LARGE SCALE GENOMIC DNA]</scope>
    <source>
        <strain evidence="7 8">DSM 16392</strain>
    </source>
</reference>
<dbReference type="InterPro" id="IPR009056">
    <property type="entry name" value="Cyt_c-like_dom"/>
</dbReference>
<dbReference type="Gene3D" id="1.10.760.10">
    <property type="entry name" value="Cytochrome c-like domain"/>
    <property type="match status" value="1"/>
</dbReference>
<dbReference type="NCBIfam" id="TIGR04485">
    <property type="entry name" value="thiosulf_SoxX"/>
    <property type="match status" value="1"/>
</dbReference>
<evidence type="ECO:0000313" key="8">
    <source>
        <dbReference type="Proteomes" id="UP000199598"/>
    </source>
</evidence>
<dbReference type="InterPro" id="IPR030999">
    <property type="entry name" value="Thiosulf_SoxX"/>
</dbReference>
<evidence type="ECO:0000256" key="3">
    <source>
        <dbReference type="ARBA" id="ARBA00023004"/>
    </source>
</evidence>
<dbReference type="InterPro" id="IPR036909">
    <property type="entry name" value="Cyt_c-like_dom_sf"/>
</dbReference>
<evidence type="ECO:0000256" key="1">
    <source>
        <dbReference type="ARBA" id="ARBA00022617"/>
    </source>
</evidence>
<evidence type="ECO:0000313" key="7">
    <source>
        <dbReference type="EMBL" id="SFK16206.1"/>
    </source>
</evidence>
<accession>A0A1I3XB63</accession>
<keyword evidence="1 4" id="KW-0349">Heme</keyword>
<dbReference type="SUPFAM" id="SSF46626">
    <property type="entry name" value="Cytochrome c"/>
    <property type="match status" value="1"/>
</dbReference>
<keyword evidence="5" id="KW-0732">Signal</keyword>
<feature type="chain" id="PRO_5046372326" evidence="5">
    <location>
        <begin position="22"/>
        <end position="152"/>
    </location>
</feature>
<sequence>MKAIAKTIAAATLLISGSAVAGVVAPGDVQFVEAAVPVSLTGAVGDPAKGREWFANRKLGNCLACHANDDLAEEQFHGEIGPYLEGIGDTYTEAELRAIVINSKEVFGEATIMPAFYKSEGLNRVAKKFAGKTILSAEQVEDIVAYLATLKE</sequence>
<evidence type="ECO:0000256" key="5">
    <source>
        <dbReference type="SAM" id="SignalP"/>
    </source>
</evidence>
<dbReference type="Pfam" id="PF00034">
    <property type="entry name" value="Cytochrom_C"/>
    <property type="match status" value="1"/>
</dbReference>
<evidence type="ECO:0000256" key="2">
    <source>
        <dbReference type="ARBA" id="ARBA00022723"/>
    </source>
</evidence>
<gene>
    <name evidence="7" type="ORF">SAMN04488518_102456</name>
</gene>
<name>A0A1I3XB63_9HYPH</name>
<keyword evidence="8" id="KW-1185">Reference proteome</keyword>
<dbReference type="Proteomes" id="UP000199598">
    <property type="component" value="Unassembled WGS sequence"/>
</dbReference>
<protein>
    <submittedName>
        <fullName evidence="7">Monoheme cytochrome SoxX (Sulfur oxidation)</fullName>
    </submittedName>
</protein>
<comment type="caution">
    <text evidence="7">The sequence shown here is derived from an EMBL/GenBank/DDBJ whole genome shotgun (WGS) entry which is preliminary data.</text>
</comment>
<organism evidence="7 8">
    <name type="scientific">Pseudovibrio ascidiaceicola</name>
    <dbReference type="NCBI Taxonomy" id="285279"/>
    <lineage>
        <taxon>Bacteria</taxon>
        <taxon>Pseudomonadati</taxon>
        <taxon>Pseudomonadota</taxon>
        <taxon>Alphaproteobacteria</taxon>
        <taxon>Hyphomicrobiales</taxon>
        <taxon>Stappiaceae</taxon>
        <taxon>Pseudovibrio</taxon>
    </lineage>
</organism>
<feature type="signal peptide" evidence="5">
    <location>
        <begin position="1"/>
        <end position="21"/>
    </location>
</feature>
<keyword evidence="3 4" id="KW-0408">Iron</keyword>
<evidence type="ECO:0000256" key="4">
    <source>
        <dbReference type="PROSITE-ProRule" id="PRU00433"/>
    </source>
</evidence>
<evidence type="ECO:0000259" key="6">
    <source>
        <dbReference type="PROSITE" id="PS51007"/>
    </source>
</evidence>
<dbReference type="EMBL" id="FOSK01000002">
    <property type="protein sequence ID" value="SFK16206.1"/>
    <property type="molecule type" value="Genomic_DNA"/>
</dbReference>
<dbReference type="PROSITE" id="PS51007">
    <property type="entry name" value="CYTC"/>
    <property type="match status" value="1"/>
</dbReference>
<keyword evidence="2 4" id="KW-0479">Metal-binding</keyword>
<feature type="domain" description="Cytochrome c" evidence="6">
    <location>
        <begin position="45"/>
        <end position="151"/>
    </location>
</feature>